<protein>
    <submittedName>
        <fullName evidence="1">Histidine phosphatase superfamily</fullName>
    </submittedName>
</protein>
<dbReference type="InterPro" id="IPR029033">
    <property type="entry name" value="His_PPase_superfam"/>
</dbReference>
<dbReference type="AlphaFoldDB" id="A0AAE0NGK8"/>
<dbReference type="InterPro" id="IPR050275">
    <property type="entry name" value="PGM_Phosphatase"/>
</dbReference>
<dbReference type="SMART" id="SM00855">
    <property type="entry name" value="PGAM"/>
    <property type="match status" value="1"/>
</dbReference>
<proteinExistence type="predicted"/>
<dbReference type="CDD" id="cd07067">
    <property type="entry name" value="HP_PGM_like"/>
    <property type="match status" value="1"/>
</dbReference>
<evidence type="ECO:0000313" key="2">
    <source>
        <dbReference type="Proteomes" id="UP001285441"/>
    </source>
</evidence>
<dbReference type="PANTHER" id="PTHR48100">
    <property type="entry name" value="BROAD-SPECIFICITY PHOSPHATASE YOR283W-RELATED"/>
    <property type="match status" value="1"/>
</dbReference>
<keyword evidence="2" id="KW-1185">Reference proteome</keyword>
<evidence type="ECO:0000313" key="1">
    <source>
        <dbReference type="EMBL" id="KAK3381122.1"/>
    </source>
</evidence>
<dbReference type="GO" id="GO:0005737">
    <property type="term" value="C:cytoplasm"/>
    <property type="evidence" value="ECO:0007669"/>
    <property type="project" value="TreeGrafter"/>
</dbReference>
<dbReference type="Proteomes" id="UP001285441">
    <property type="component" value="Unassembled WGS sequence"/>
</dbReference>
<dbReference type="Pfam" id="PF00300">
    <property type="entry name" value="His_Phos_1"/>
    <property type="match status" value="1"/>
</dbReference>
<dbReference type="SUPFAM" id="SSF53254">
    <property type="entry name" value="Phosphoglycerate mutase-like"/>
    <property type="match status" value="1"/>
</dbReference>
<comment type="caution">
    <text evidence="1">The sequence shown here is derived from an EMBL/GenBank/DDBJ whole genome shotgun (WGS) entry which is preliminary data.</text>
</comment>
<dbReference type="GO" id="GO:0016791">
    <property type="term" value="F:phosphatase activity"/>
    <property type="evidence" value="ECO:0007669"/>
    <property type="project" value="TreeGrafter"/>
</dbReference>
<reference evidence="1" key="1">
    <citation type="journal article" date="2023" name="Mol. Phylogenet. Evol.">
        <title>Genome-scale phylogeny and comparative genomics of the fungal order Sordariales.</title>
        <authorList>
            <person name="Hensen N."/>
            <person name="Bonometti L."/>
            <person name="Westerberg I."/>
            <person name="Brannstrom I.O."/>
            <person name="Guillou S."/>
            <person name="Cros-Aarteil S."/>
            <person name="Calhoun S."/>
            <person name="Haridas S."/>
            <person name="Kuo A."/>
            <person name="Mondo S."/>
            <person name="Pangilinan J."/>
            <person name="Riley R."/>
            <person name="LaButti K."/>
            <person name="Andreopoulos B."/>
            <person name="Lipzen A."/>
            <person name="Chen C."/>
            <person name="Yan M."/>
            <person name="Daum C."/>
            <person name="Ng V."/>
            <person name="Clum A."/>
            <person name="Steindorff A."/>
            <person name="Ohm R.A."/>
            <person name="Martin F."/>
            <person name="Silar P."/>
            <person name="Natvig D.O."/>
            <person name="Lalanne C."/>
            <person name="Gautier V."/>
            <person name="Ament-Velasquez S.L."/>
            <person name="Kruys A."/>
            <person name="Hutchinson M.I."/>
            <person name="Powell A.J."/>
            <person name="Barry K."/>
            <person name="Miller A.N."/>
            <person name="Grigoriev I.V."/>
            <person name="Debuchy R."/>
            <person name="Gladieux P."/>
            <person name="Hiltunen Thoren M."/>
            <person name="Johannesson H."/>
        </authorList>
    </citation>
    <scope>NUCLEOTIDE SEQUENCE</scope>
    <source>
        <strain evidence="1">CBS 232.78</strain>
    </source>
</reference>
<dbReference type="PANTHER" id="PTHR48100:SF24">
    <property type="entry name" value="PHOSPHOGLYCERATE MUTASE"/>
    <property type="match status" value="1"/>
</dbReference>
<organism evidence="1 2">
    <name type="scientific">Podospora didyma</name>
    <dbReference type="NCBI Taxonomy" id="330526"/>
    <lineage>
        <taxon>Eukaryota</taxon>
        <taxon>Fungi</taxon>
        <taxon>Dikarya</taxon>
        <taxon>Ascomycota</taxon>
        <taxon>Pezizomycotina</taxon>
        <taxon>Sordariomycetes</taxon>
        <taxon>Sordariomycetidae</taxon>
        <taxon>Sordariales</taxon>
        <taxon>Podosporaceae</taxon>
        <taxon>Podospora</taxon>
    </lineage>
</organism>
<reference evidence="1" key="2">
    <citation type="submission" date="2023-06" db="EMBL/GenBank/DDBJ databases">
        <authorList>
            <consortium name="Lawrence Berkeley National Laboratory"/>
            <person name="Haridas S."/>
            <person name="Hensen N."/>
            <person name="Bonometti L."/>
            <person name="Westerberg I."/>
            <person name="Brannstrom I.O."/>
            <person name="Guillou S."/>
            <person name="Cros-Aarteil S."/>
            <person name="Calhoun S."/>
            <person name="Kuo A."/>
            <person name="Mondo S."/>
            <person name="Pangilinan J."/>
            <person name="Riley R."/>
            <person name="LaButti K."/>
            <person name="Andreopoulos B."/>
            <person name="Lipzen A."/>
            <person name="Chen C."/>
            <person name="Yanf M."/>
            <person name="Daum C."/>
            <person name="Ng V."/>
            <person name="Clum A."/>
            <person name="Steindorff A."/>
            <person name="Ohm R."/>
            <person name="Martin F."/>
            <person name="Silar P."/>
            <person name="Natvig D."/>
            <person name="Lalanne C."/>
            <person name="Gautier V."/>
            <person name="Ament-velasquez S.L."/>
            <person name="Kruys A."/>
            <person name="Hutchinson M.I."/>
            <person name="Powell A.J."/>
            <person name="Barry K."/>
            <person name="Miller A.N."/>
            <person name="Grigoriev I.V."/>
            <person name="Debuchy R."/>
            <person name="Gladieux P."/>
            <person name="Thoren M.H."/>
            <person name="Johannesson H."/>
        </authorList>
    </citation>
    <scope>NUCLEOTIDE SEQUENCE</scope>
    <source>
        <strain evidence="1">CBS 232.78</strain>
    </source>
</reference>
<dbReference type="Gene3D" id="3.40.50.1240">
    <property type="entry name" value="Phosphoglycerate mutase-like"/>
    <property type="match status" value="1"/>
</dbReference>
<dbReference type="EMBL" id="JAULSW010000005">
    <property type="protein sequence ID" value="KAK3381122.1"/>
    <property type="molecule type" value="Genomic_DNA"/>
</dbReference>
<gene>
    <name evidence="1" type="ORF">B0H63DRAFT_474950</name>
</gene>
<name>A0AAE0NGK8_9PEZI</name>
<accession>A0AAE0NGK8</accession>
<dbReference type="InterPro" id="IPR013078">
    <property type="entry name" value="His_Pase_superF_clade-1"/>
</dbReference>
<sequence>MPPTLILVRHAEALHNVDRDYTIPDPELSELGRRQCRDLKKNLMSKIPKELDVELIIVSPMKRTIETALLAFRGLIEKGVPIQAHAAWQENSAAACDTGSPILKLEAEFPQVDFSHVDPVFPDKKSPAGARYKYSRQAIIARGQFSLHDLYDRPEKAIIVVSHSGFLRVGVTGYWFFNADYRIFEFEERQEGMTLPYKLRQWESTVKGGLGLSWEDPVPLGDGLPDDP</sequence>